<evidence type="ECO:0000256" key="3">
    <source>
        <dbReference type="ARBA" id="ARBA00022692"/>
    </source>
</evidence>
<feature type="transmembrane region" description="Helical" evidence="6">
    <location>
        <begin position="120"/>
        <end position="141"/>
    </location>
</feature>
<keyword evidence="4 6" id="KW-1133">Transmembrane helix</keyword>
<dbReference type="EMBL" id="QRGA01000006">
    <property type="protein sequence ID" value="RDU98595.1"/>
    <property type="molecule type" value="Genomic_DNA"/>
</dbReference>
<feature type="transmembrane region" description="Helical" evidence="6">
    <location>
        <begin position="60"/>
        <end position="79"/>
    </location>
</feature>
<comment type="similarity">
    <text evidence="2">Belongs to the GtrA family.</text>
</comment>
<feature type="transmembrane region" description="Helical" evidence="6">
    <location>
        <begin position="91"/>
        <end position="108"/>
    </location>
</feature>
<organism evidence="8 9">
    <name type="scientific">Trinickia dinghuensis</name>
    <dbReference type="NCBI Taxonomy" id="2291023"/>
    <lineage>
        <taxon>Bacteria</taxon>
        <taxon>Pseudomonadati</taxon>
        <taxon>Pseudomonadota</taxon>
        <taxon>Betaproteobacteria</taxon>
        <taxon>Burkholderiales</taxon>
        <taxon>Burkholderiaceae</taxon>
        <taxon>Trinickia</taxon>
    </lineage>
</organism>
<dbReference type="PANTHER" id="PTHR38459:SF1">
    <property type="entry name" value="PROPHAGE BACTOPRENOL-LINKED GLUCOSE TRANSLOCASE HOMOLOG"/>
    <property type="match status" value="1"/>
</dbReference>
<dbReference type="InterPro" id="IPR007267">
    <property type="entry name" value="GtrA_DPMS_TM"/>
</dbReference>
<proteinExistence type="inferred from homology"/>
<dbReference type="PANTHER" id="PTHR38459">
    <property type="entry name" value="PROPHAGE BACTOPRENOL-LINKED GLUCOSE TRANSLOCASE HOMOLOG"/>
    <property type="match status" value="1"/>
</dbReference>
<feature type="domain" description="GtrA/DPMS transmembrane" evidence="7">
    <location>
        <begin position="59"/>
        <end position="173"/>
    </location>
</feature>
<keyword evidence="5 6" id="KW-0472">Membrane</keyword>
<evidence type="ECO:0000313" key="8">
    <source>
        <dbReference type="EMBL" id="RDU98595.1"/>
    </source>
</evidence>
<evidence type="ECO:0000256" key="2">
    <source>
        <dbReference type="ARBA" id="ARBA00009399"/>
    </source>
</evidence>
<dbReference type="Proteomes" id="UP000256838">
    <property type="component" value="Unassembled WGS sequence"/>
</dbReference>
<protein>
    <submittedName>
        <fullName evidence="8">GtrA family protein</fullName>
    </submittedName>
</protein>
<dbReference type="GO" id="GO:0000271">
    <property type="term" value="P:polysaccharide biosynthetic process"/>
    <property type="evidence" value="ECO:0007669"/>
    <property type="project" value="InterPro"/>
</dbReference>
<gene>
    <name evidence="8" type="ORF">DWV00_09895</name>
</gene>
<sequence>MARRSRAPLRRFATCRIEGRLVMIGQKGSSERTSNIALDAGLSGLAKALMRPFAHSAARYLLVGLSNTAVGFAVIWFALRCLGLGNVAANAAGYSVAFLWSFALNRKWTFYHNGAVRSALLRYLLVTLVAYGMNLLVVILLEQRLNPGSLFVQIDGMLTYTVLAYVGARYFVFPTHRALSSSLKI</sequence>
<evidence type="ECO:0000256" key="5">
    <source>
        <dbReference type="ARBA" id="ARBA00023136"/>
    </source>
</evidence>
<evidence type="ECO:0000256" key="1">
    <source>
        <dbReference type="ARBA" id="ARBA00004141"/>
    </source>
</evidence>
<feature type="transmembrane region" description="Helical" evidence="6">
    <location>
        <begin position="153"/>
        <end position="172"/>
    </location>
</feature>
<dbReference type="InterPro" id="IPR051401">
    <property type="entry name" value="GtrA_CellWall_Glycosyl"/>
</dbReference>
<keyword evidence="9" id="KW-1185">Reference proteome</keyword>
<dbReference type="GO" id="GO:0005886">
    <property type="term" value="C:plasma membrane"/>
    <property type="evidence" value="ECO:0007669"/>
    <property type="project" value="TreeGrafter"/>
</dbReference>
<evidence type="ECO:0000313" key="9">
    <source>
        <dbReference type="Proteomes" id="UP000256838"/>
    </source>
</evidence>
<dbReference type="Pfam" id="PF04138">
    <property type="entry name" value="GtrA_DPMS_TM"/>
    <property type="match status" value="1"/>
</dbReference>
<keyword evidence="3 6" id="KW-0812">Transmembrane</keyword>
<evidence type="ECO:0000256" key="6">
    <source>
        <dbReference type="SAM" id="Phobius"/>
    </source>
</evidence>
<comment type="subcellular location">
    <subcellularLocation>
        <location evidence="1">Membrane</location>
        <topology evidence="1">Multi-pass membrane protein</topology>
    </subcellularLocation>
</comment>
<accession>A0A3D8K180</accession>
<reference evidence="8 9" key="1">
    <citation type="submission" date="2018-08" db="EMBL/GenBank/DDBJ databases">
        <title>Paraburkholderia sp. DHOM06 isolated from forest soil.</title>
        <authorList>
            <person name="Gao Z.-H."/>
            <person name="Qiu L.-H."/>
        </authorList>
    </citation>
    <scope>NUCLEOTIDE SEQUENCE [LARGE SCALE GENOMIC DNA]</scope>
    <source>
        <strain evidence="8 9">DHOM06</strain>
    </source>
</reference>
<dbReference type="AlphaFoldDB" id="A0A3D8K180"/>
<name>A0A3D8K180_9BURK</name>
<evidence type="ECO:0000259" key="7">
    <source>
        <dbReference type="Pfam" id="PF04138"/>
    </source>
</evidence>
<evidence type="ECO:0000256" key="4">
    <source>
        <dbReference type="ARBA" id="ARBA00022989"/>
    </source>
</evidence>
<comment type="caution">
    <text evidence="8">The sequence shown here is derived from an EMBL/GenBank/DDBJ whole genome shotgun (WGS) entry which is preliminary data.</text>
</comment>